<organism evidence="1 2">
    <name type="scientific">Acanthochromis polyacanthus</name>
    <name type="common">spiny chromis</name>
    <dbReference type="NCBI Taxonomy" id="80966"/>
    <lineage>
        <taxon>Eukaryota</taxon>
        <taxon>Metazoa</taxon>
        <taxon>Chordata</taxon>
        <taxon>Craniata</taxon>
        <taxon>Vertebrata</taxon>
        <taxon>Euteleostomi</taxon>
        <taxon>Actinopterygii</taxon>
        <taxon>Neopterygii</taxon>
        <taxon>Teleostei</taxon>
        <taxon>Neoteleostei</taxon>
        <taxon>Acanthomorphata</taxon>
        <taxon>Ovalentaria</taxon>
        <taxon>Pomacentridae</taxon>
        <taxon>Acanthochromis</taxon>
    </lineage>
</organism>
<sequence>MSFCDCFVCLCAYFVSFLVVFSLFCGHFRSFCASDAKEQQFWISQLQACARRHSDSSAKVTQQPQTHSNTLTEM</sequence>
<name>A0A3Q1GMF0_9TELE</name>
<keyword evidence="2" id="KW-1185">Reference proteome</keyword>
<evidence type="ECO:0000313" key="1">
    <source>
        <dbReference type="Ensembl" id="ENSAPOP00000030714.1"/>
    </source>
</evidence>
<accession>A0A3Q1GMF0</accession>
<evidence type="ECO:0000313" key="2">
    <source>
        <dbReference type="Proteomes" id="UP000257200"/>
    </source>
</evidence>
<dbReference type="Ensembl" id="ENSAPOT00000022995.1">
    <property type="protein sequence ID" value="ENSAPOP00000030714.1"/>
    <property type="gene ID" value="ENSAPOG00000017450.1"/>
</dbReference>
<dbReference type="AlphaFoldDB" id="A0A3Q1GMF0"/>
<dbReference type="InParanoid" id="A0A3Q1GMF0"/>
<proteinExistence type="predicted"/>
<protein>
    <recommendedName>
        <fullName evidence="3">PH domain-containing protein</fullName>
    </recommendedName>
</protein>
<dbReference type="Proteomes" id="UP000257200">
    <property type="component" value="Unplaced"/>
</dbReference>
<reference evidence="1" key="2">
    <citation type="submission" date="2025-09" db="UniProtKB">
        <authorList>
            <consortium name="Ensembl"/>
        </authorList>
    </citation>
    <scope>IDENTIFICATION</scope>
</reference>
<evidence type="ECO:0008006" key="3">
    <source>
        <dbReference type="Google" id="ProtNLM"/>
    </source>
</evidence>
<reference evidence="1" key="1">
    <citation type="submission" date="2025-08" db="UniProtKB">
        <authorList>
            <consortium name="Ensembl"/>
        </authorList>
    </citation>
    <scope>IDENTIFICATION</scope>
</reference>